<dbReference type="Pfam" id="PF02639">
    <property type="entry name" value="DUF188"/>
    <property type="match status" value="1"/>
</dbReference>
<evidence type="ECO:0000313" key="3">
    <source>
        <dbReference type="EMBL" id="UEL46274.1"/>
    </source>
</evidence>
<organism evidence="3 4">
    <name type="scientific">Terrisporobacter hibernicus</name>
    <dbReference type="NCBI Taxonomy" id="2813371"/>
    <lineage>
        <taxon>Bacteria</taxon>
        <taxon>Bacillati</taxon>
        <taxon>Bacillota</taxon>
        <taxon>Clostridia</taxon>
        <taxon>Peptostreptococcales</taxon>
        <taxon>Peptostreptococcaceae</taxon>
        <taxon>Terrisporobacter</taxon>
    </lineage>
</organism>
<dbReference type="AlphaFoldDB" id="A0AAX2ZAI8"/>
<name>A0AAX2ZAI8_9FIRM</name>
<dbReference type="EMBL" id="CP081135">
    <property type="protein sequence ID" value="UEL46274.1"/>
    <property type="molecule type" value="Genomic_DNA"/>
</dbReference>
<keyword evidence="4" id="KW-1185">Reference proteome</keyword>
<accession>A0AAX2ZAI8</accession>
<dbReference type="Proteomes" id="UP001198983">
    <property type="component" value="Chromosome"/>
</dbReference>
<reference evidence="3 4" key="1">
    <citation type="journal article" date="2023" name="Int. J. Syst. Evol. Microbiol.">
        <title>Terrisporobacter hibernicus sp. nov., isolated from bovine faeces in Northern Ireland.</title>
        <authorList>
            <person name="Mitchell M."/>
            <person name="Nguyen S.V."/>
            <person name="Connor M."/>
            <person name="Fairley D.J."/>
            <person name="Donoghue O."/>
            <person name="Marshall H."/>
            <person name="Koolman L."/>
            <person name="McMullan G."/>
            <person name="Schaffer K.E."/>
            <person name="McGrath J.W."/>
            <person name="Fanning S."/>
        </authorList>
    </citation>
    <scope>NUCLEOTIDE SEQUENCE [LARGE SCALE GENOMIC DNA]</scope>
    <source>
        <strain evidence="3 4">MCA3</strain>
    </source>
</reference>
<proteinExistence type="inferred from homology"/>
<comment type="similarity">
    <text evidence="1 2">Belongs to the UPF0178 family.</text>
</comment>
<dbReference type="HAMAP" id="MF_00489">
    <property type="entry name" value="UPF0178"/>
    <property type="match status" value="1"/>
</dbReference>
<evidence type="ECO:0000256" key="1">
    <source>
        <dbReference type="ARBA" id="ARBA00008522"/>
    </source>
</evidence>
<dbReference type="RefSeq" id="WP_074919826.1">
    <property type="nucleotide sequence ID" value="NZ_CP081135.1"/>
</dbReference>
<dbReference type="NCBIfam" id="NF001095">
    <property type="entry name" value="PRK00124.1"/>
    <property type="match status" value="1"/>
</dbReference>
<dbReference type="KEGG" id="tem:JW646_11475"/>
<dbReference type="InterPro" id="IPR003791">
    <property type="entry name" value="UPF0178"/>
</dbReference>
<protein>
    <recommendedName>
        <fullName evidence="2">UPF0178 protein JW646_11475</fullName>
    </recommendedName>
</protein>
<gene>
    <name evidence="3" type="ORF">JW646_11475</name>
</gene>
<dbReference type="PANTHER" id="PTHR35146:SF1">
    <property type="entry name" value="UPF0178 PROTEIN YAII"/>
    <property type="match status" value="1"/>
</dbReference>
<evidence type="ECO:0000256" key="2">
    <source>
        <dbReference type="HAMAP-Rule" id="MF_00489"/>
    </source>
</evidence>
<sequence>MKILIDGDGCPVIDLTIKVSKQFNIDVIIMCDTSHVFNKEGAKTMVFSKGADSVDFALINLLQKEDIVITQDYGLAAMAINKASYVINQNGLIYTNDNIDRLLYNRHISKKIRKSGGRVKGPKKRSREDNINFEKTLVKVCKRSFISI</sequence>
<dbReference type="PANTHER" id="PTHR35146">
    <property type="entry name" value="UPF0178 PROTEIN YAII"/>
    <property type="match status" value="1"/>
</dbReference>
<evidence type="ECO:0000313" key="4">
    <source>
        <dbReference type="Proteomes" id="UP001198983"/>
    </source>
</evidence>